<evidence type="ECO:0000256" key="4">
    <source>
        <dbReference type="ARBA" id="ARBA00022989"/>
    </source>
</evidence>
<evidence type="ECO:0000256" key="1">
    <source>
        <dbReference type="ARBA" id="ARBA00004141"/>
    </source>
</evidence>
<feature type="region of interest" description="Disordered" evidence="6">
    <location>
        <begin position="210"/>
        <end position="236"/>
    </location>
</feature>
<gene>
    <name evidence="9" type="ORF">SCHPADRAFT_930984</name>
</gene>
<dbReference type="PANTHER" id="PTHR22950:SF666">
    <property type="entry name" value="VACUOLAR AMINO ACID TRANSPORTER 4"/>
    <property type="match status" value="1"/>
</dbReference>
<evidence type="ECO:0000256" key="5">
    <source>
        <dbReference type="ARBA" id="ARBA00023136"/>
    </source>
</evidence>
<evidence type="ECO:0000256" key="3">
    <source>
        <dbReference type="ARBA" id="ARBA00022692"/>
    </source>
</evidence>
<feature type="transmembrane region" description="Helical" evidence="7">
    <location>
        <begin position="603"/>
        <end position="628"/>
    </location>
</feature>
<reference evidence="9 10" key="1">
    <citation type="submission" date="2015-04" db="EMBL/GenBank/DDBJ databases">
        <title>Complete genome sequence of Schizopora paradoxa KUC8140, a cosmopolitan wood degrader in East Asia.</title>
        <authorList>
            <consortium name="DOE Joint Genome Institute"/>
            <person name="Min B."/>
            <person name="Park H."/>
            <person name="Jang Y."/>
            <person name="Kim J.-J."/>
            <person name="Kim K.H."/>
            <person name="Pangilinan J."/>
            <person name="Lipzen A."/>
            <person name="Riley R."/>
            <person name="Grigoriev I.V."/>
            <person name="Spatafora J.W."/>
            <person name="Choi I.-G."/>
        </authorList>
    </citation>
    <scope>NUCLEOTIDE SEQUENCE [LARGE SCALE GENOMIC DNA]</scope>
    <source>
        <strain evidence="9 10">KUC8140</strain>
    </source>
</reference>
<dbReference type="GO" id="GO:0005774">
    <property type="term" value="C:vacuolar membrane"/>
    <property type="evidence" value="ECO:0007669"/>
    <property type="project" value="TreeGrafter"/>
</dbReference>
<dbReference type="InterPro" id="IPR013057">
    <property type="entry name" value="AA_transpt_TM"/>
</dbReference>
<feature type="region of interest" description="Disordered" evidence="6">
    <location>
        <begin position="120"/>
        <end position="189"/>
    </location>
</feature>
<feature type="transmembrane region" description="Helical" evidence="7">
    <location>
        <begin position="649"/>
        <end position="666"/>
    </location>
</feature>
<dbReference type="GO" id="GO:0015179">
    <property type="term" value="F:L-amino acid transmembrane transporter activity"/>
    <property type="evidence" value="ECO:0007669"/>
    <property type="project" value="TreeGrafter"/>
</dbReference>
<evidence type="ECO:0000313" key="10">
    <source>
        <dbReference type="Proteomes" id="UP000053477"/>
    </source>
</evidence>
<evidence type="ECO:0000259" key="8">
    <source>
        <dbReference type="Pfam" id="PF01490"/>
    </source>
</evidence>
<feature type="transmembrane region" description="Helical" evidence="7">
    <location>
        <begin position="709"/>
        <end position="730"/>
    </location>
</feature>
<feature type="compositionally biased region" description="Low complexity" evidence="6">
    <location>
        <begin position="34"/>
        <end position="52"/>
    </location>
</feature>
<feature type="transmembrane region" description="Helical" evidence="7">
    <location>
        <begin position="559"/>
        <end position="583"/>
    </location>
</feature>
<evidence type="ECO:0000256" key="2">
    <source>
        <dbReference type="ARBA" id="ARBA00008066"/>
    </source>
</evidence>
<dbReference type="OrthoDB" id="1684102at2759"/>
<feature type="transmembrane region" description="Helical" evidence="7">
    <location>
        <begin position="527"/>
        <end position="547"/>
    </location>
</feature>
<organism evidence="9 10">
    <name type="scientific">Schizopora paradoxa</name>
    <dbReference type="NCBI Taxonomy" id="27342"/>
    <lineage>
        <taxon>Eukaryota</taxon>
        <taxon>Fungi</taxon>
        <taxon>Dikarya</taxon>
        <taxon>Basidiomycota</taxon>
        <taxon>Agaricomycotina</taxon>
        <taxon>Agaricomycetes</taxon>
        <taxon>Hymenochaetales</taxon>
        <taxon>Schizoporaceae</taxon>
        <taxon>Schizopora</taxon>
    </lineage>
</organism>
<evidence type="ECO:0000256" key="7">
    <source>
        <dbReference type="SAM" id="Phobius"/>
    </source>
</evidence>
<proteinExistence type="inferred from homology"/>
<dbReference type="Pfam" id="PF01490">
    <property type="entry name" value="Aa_trans"/>
    <property type="match status" value="1"/>
</dbReference>
<feature type="transmembrane region" description="Helical" evidence="7">
    <location>
        <begin position="461"/>
        <end position="479"/>
    </location>
</feature>
<protein>
    <recommendedName>
        <fullName evidence="8">Amino acid transporter transmembrane domain-containing protein</fullName>
    </recommendedName>
</protein>
<feature type="compositionally biased region" description="Polar residues" evidence="6">
    <location>
        <begin position="304"/>
        <end position="316"/>
    </location>
</feature>
<keyword evidence="5 7" id="KW-0472">Membrane</keyword>
<feature type="region of interest" description="Disordered" evidence="6">
    <location>
        <begin position="1"/>
        <end position="108"/>
    </location>
</feature>
<name>A0A0H2RDZ1_9AGAM</name>
<feature type="compositionally biased region" description="Gly residues" evidence="6">
    <location>
        <begin position="58"/>
        <end position="72"/>
    </location>
</feature>
<dbReference type="STRING" id="27342.A0A0H2RDZ1"/>
<sequence length="749" mass="80583">MTDSKGAKPMNIASPRRPPDELDDIVGTPGRGTPGTPRGGLRPTGTPSTPSIPNIPPRGGGLSYGSPAGLGLGLPASRTSPAVLRPRTPQAGGVGTPGATDNQKNLDEVTDEELARVVRRHLVSRSERQNRFDSTPLGTPDARAIGGNGSGESTPGFVVGKSDAPSLHSSRSKVNLREDSEPFPIPYDAPGGDITHPIYKWHADKRKANGRSRAASFSGPSTEPLHSPHPAFEHIHEPGGFRRNYIMLRADEEGGEDLPVSNNFLEFLYLFGHFAGEDLEEDEEGEEDSETLPSVSDHVGFAGSSDTAKPSELSETSPLLRRDTSRSLSRIRRRRKSSAGQHGDATVTQAVLMLLKGFVGTGVLFLGKAFFNGGILFSAITLVSIALISLWSFLLLVRAKEVVPGSFGDIGGALYGPWMRYAILSSIVVSQLGFVCAYTIFVSENLQAFILAVSDCARFIPVKYLILLQLIIFMPLALIRNLAKLSTTALIADAFILAGLLYLFGSEFSLIAHRGIAKVELFNPKDFPLLIGTAVFSFEGIGLVIPISDAMREPARFPGVLTGVMIFLTFLFAGAGALAYAAFGSEIQTVVIVNLDAKSKFVQAVQFLYSLAIMLSVPLQLFPAVRIMENGLFVHSGKRDLKVKWQKNMLRFLTVMFCAVVSWIGAADLDKFVALVGSFACVPLCYLYPPMLHYKACARTRKAKILDGILMVFGALAAVYTTAQTIKLMALPGSDGSPKFGRCDIPPSL</sequence>
<evidence type="ECO:0000313" key="9">
    <source>
        <dbReference type="EMBL" id="KLO09767.1"/>
    </source>
</evidence>
<keyword evidence="10" id="KW-1185">Reference proteome</keyword>
<evidence type="ECO:0000256" key="6">
    <source>
        <dbReference type="SAM" id="MobiDB-lite"/>
    </source>
</evidence>
<keyword evidence="3 7" id="KW-0812">Transmembrane</keyword>
<dbReference type="AlphaFoldDB" id="A0A0H2RDZ1"/>
<feature type="compositionally biased region" description="Acidic residues" evidence="6">
    <location>
        <begin position="279"/>
        <end position="290"/>
    </location>
</feature>
<feature type="region of interest" description="Disordered" evidence="6">
    <location>
        <begin position="279"/>
        <end position="342"/>
    </location>
</feature>
<feature type="transmembrane region" description="Helical" evidence="7">
    <location>
        <begin position="491"/>
        <end position="512"/>
    </location>
</feature>
<dbReference type="PANTHER" id="PTHR22950">
    <property type="entry name" value="AMINO ACID TRANSPORTER"/>
    <property type="match status" value="1"/>
</dbReference>
<accession>A0A0H2RDZ1</accession>
<feature type="domain" description="Amino acid transporter transmembrane" evidence="8">
    <location>
        <begin position="345"/>
        <end position="726"/>
    </location>
</feature>
<feature type="transmembrane region" description="Helical" evidence="7">
    <location>
        <begin position="418"/>
        <end position="441"/>
    </location>
</feature>
<comment type="subcellular location">
    <subcellularLocation>
        <location evidence="1">Membrane</location>
        <topology evidence="1">Multi-pass membrane protein</topology>
    </subcellularLocation>
</comment>
<dbReference type="InParanoid" id="A0A0H2RDZ1"/>
<dbReference type="FunCoup" id="A0A0H2RDZ1">
    <property type="interactions" value="66"/>
</dbReference>
<feature type="transmembrane region" description="Helical" evidence="7">
    <location>
        <begin position="373"/>
        <end position="397"/>
    </location>
</feature>
<comment type="similarity">
    <text evidence="2">Belongs to the amino acid/polyamine transporter 2 family.</text>
</comment>
<feature type="transmembrane region" description="Helical" evidence="7">
    <location>
        <begin position="672"/>
        <end position="688"/>
    </location>
</feature>
<dbReference type="EMBL" id="KQ086046">
    <property type="protein sequence ID" value="KLO09767.1"/>
    <property type="molecule type" value="Genomic_DNA"/>
</dbReference>
<dbReference type="Proteomes" id="UP000053477">
    <property type="component" value="Unassembled WGS sequence"/>
</dbReference>
<keyword evidence="4 7" id="KW-1133">Transmembrane helix</keyword>